<dbReference type="EMBL" id="LQMQ01000007">
    <property type="protein sequence ID" value="KUO42433.1"/>
    <property type="molecule type" value="Genomic_DNA"/>
</dbReference>
<comment type="caution">
    <text evidence="6">The sequence shown here is derived from an EMBL/GenBank/DDBJ whole genome shotgun (WGS) entry which is preliminary data.</text>
</comment>
<evidence type="ECO:0000256" key="2">
    <source>
        <dbReference type="ARBA" id="ARBA00011643"/>
    </source>
</evidence>
<dbReference type="STRING" id="1776334.APZ16_02715"/>
<dbReference type="Proteomes" id="UP000074294">
    <property type="component" value="Unassembled WGS sequence"/>
</dbReference>
<keyword evidence="3 4" id="KW-0560">Oxidoreductase</keyword>
<dbReference type="Gene3D" id="3.40.50.720">
    <property type="entry name" value="NAD(P)-binding Rossmann-like Domain"/>
    <property type="match status" value="1"/>
</dbReference>
<dbReference type="InterPro" id="IPR006097">
    <property type="entry name" value="Glu/Leu/Phe/Val/Trp_DH_dimer"/>
</dbReference>
<dbReference type="GO" id="GO:0006538">
    <property type="term" value="P:L-glutamate catabolic process"/>
    <property type="evidence" value="ECO:0007669"/>
    <property type="project" value="TreeGrafter"/>
</dbReference>
<dbReference type="InterPro" id="IPR006096">
    <property type="entry name" value="Glu/Leu/Phe/Val/Trp_DH_C"/>
</dbReference>
<evidence type="ECO:0000313" key="6">
    <source>
        <dbReference type="EMBL" id="KUO42433.1"/>
    </source>
</evidence>
<dbReference type="Pfam" id="PF00208">
    <property type="entry name" value="ELFV_dehydrog"/>
    <property type="match status" value="1"/>
</dbReference>
<protein>
    <recommendedName>
        <fullName evidence="5">Glutamate/phenylalanine/leucine/valine/L-tryptophan dehydrogenase C-terminal domain-containing protein</fullName>
    </recommendedName>
</protein>
<sequence>MLLDDIGPYKDVPAPDMYTDAQTMAWIMDTYSQFKGYMVPEVVTGKPIELGGSEGRREATGRGAAICAREAAKQLGMNMKGLTVAVQGFGNVGQWAAKILEEMGCKIIALSDSTCGIYNPKGFDVKAVMEHKERTGKLRGFSPSEEITNEELLQLECDILVPAAMENVITEANASKIRAKIISEGANGPSTPKAREILYQQGIHVIPDILANAGGVTVSYFEWLQNLHREHWSEDFVNQKLEDHMVKAYHDVLKTAQQYRVDMATGAYILGIKRVIDAQERLGLFP</sequence>
<dbReference type="SUPFAM" id="SSF51735">
    <property type="entry name" value="NAD(P)-binding Rossmann-fold domains"/>
    <property type="match status" value="1"/>
</dbReference>
<dbReference type="Pfam" id="PF02812">
    <property type="entry name" value="ELFV_dehydrog_N"/>
    <property type="match status" value="1"/>
</dbReference>
<reference evidence="6 7" key="1">
    <citation type="journal article" date="2016" name="Nat. Microbiol.">
        <title>Genomic inference of the metabolism of cosmopolitan subsurface Archaea, Hadesarchaea.</title>
        <authorList>
            <person name="Baker B.J."/>
            <person name="Saw J.H."/>
            <person name="Lind A.E."/>
            <person name="Lazar C.S."/>
            <person name="Hinrichs K.-U."/>
            <person name="Teske A.P."/>
            <person name="Ettema T.J."/>
        </authorList>
    </citation>
    <scope>NUCLEOTIDE SEQUENCE [LARGE SCALE GENOMIC DNA]</scope>
</reference>
<dbReference type="InterPro" id="IPR036291">
    <property type="entry name" value="NAD(P)-bd_dom_sf"/>
</dbReference>
<dbReference type="InterPro" id="IPR046346">
    <property type="entry name" value="Aminoacid_DH-like_N_sf"/>
</dbReference>
<dbReference type="InterPro" id="IPR033922">
    <property type="entry name" value="NAD_bind_Glu_DH"/>
</dbReference>
<dbReference type="AlphaFoldDB" id="A0A147K0N8"/>
<comment type="subunit">
    <text evidence="2">Homohexamer.</text>
</comment>
<organism evidence="6 7">
    <name type="scientific">Hadarchaeum yellowstonense</name>
    <dbReference type="NCBI Taxonomy" id="1776334"/>
    <lineage>
        <taxon>Archaea</taxon>
        <taxon>Methanobacteriati</taxon>
        <taxon>Candidatus Hadarchaeota</taxon>
        <taxon>Candidatus Hadarchaeia</taxon>
        <taxon>Candidatus Hadarchaeales</taxon>
        <taxon>Candidatus Hadarchaeaceae</taxon>
        <taxon>Candidatus Hadarchaeum</taxon>
    </lineage>
</organism>
<name>A0A147K0N8_HADYE</name>
<dbReference type="SMART" id="SM00839">
    <property type="entry name" value="ELFV_dehydrog"/>
    <property type="match status" value="1"/>
</dbReference>
<proteinExistence type="inferred from homology"/>
<evidence type="ECO:0000256" key="1">
    <source>
        <dbReference type="ARBA" id="ARBA00006382"/>
    </source>
</evidence>
<accession>A0A147K0N8</accession>
<dbReference type="InterPro" id="IPR006095">
    <property type="entry name" value="Glu/Leu/Phe/Val/Trp_DH"/>
</dbReference>
<dbReference type="GO" id="GO:0004352">
    <property type="term" value="F:glutamate dehydrogenase (NAD+) activity"/>
    <property type="evidence" value="ECO:0007669"/>
    <property type="project" value="TreeGrafter"/>
</dbReference>
<comment type="similarity">
    <text evidence="1 4">Belongs to the Glu/Leu/Phe/Val dehydrogenases family.</text>
</comment>
<dbReference type="CDD" id="cd01076">
    <property type="entry name" value="NAD_bind_1_Glu_DH"/>
    <property type="match status" value="1"/>
</dbReference>
<evidence type="ECO:0000259" key="5">
    <source>
        <dbReference type="SMART" id="SM00839"/>
    </source>
</evidence>
<dbReference type="PANTHER" id="PTHR11606:SF13">
    <property type="entry name" value="GLUTAMATE DEHYDROGENASE 1, MITOCHONDRIAL"/>
    <property type="match status" value="1"/>
</dbReference>
<evidence type="ECO:0000256" key="3">
    <source>
        <dbReference type="ARBA" id="ARBA00023002"/>
    </source>
</evidence>
<dbReference type="PRINTS" id="PR00082">
    <property type="entry name" value="GLFDHDRGNASE"/>
</dbReference>
<dbReference type="SUPFAM" id="SSF53223">
    <property type="entry name" value="Aminoacid dehydrogenase-like, N-terminal domain"/>
    <property type="match status" value="1"/>
</dbReference>
<evidence type="ECO:0000313" key="7">
    <source>
        <dbReference type="Proteomes" id="UP000074294"/>
    </source>
</evidence>
<dbReference type="Gene3D" id="3.40.50.10860">
    <property type="entry name" value="Leucine Dehydrogenase, chain A, domain 1"/>
    <property type="match status" value="1"/>
</dbReference>
<feature type="domain" description="Glutamate/phenylalanine/leucine/valine/L-tryptophan dehydrogenase C-terminal" evidence="5">
    <location>
        <begin position="53"/>
        <end position="283"/>
    </location>
</feature>
<evidence type="ECO:0000256" key="4">
    <source>
        <dbReference type="RuleBase" id="RU004417"/>
    </source>
</evidence>
<gene>
    <name evidence="6" type="ORF">APZ16_02715</name>
</gene>
<dbReference type="PANTHER" id="PTHR11606">
    <property type="entry name" value="GLUTAMATE DEHYDROGENASE"/>
    <property type="match status" value="1"/>
</dbReference>